<dbReference type="AlphaFoldDB" id="A0A8S1KIP1"/>
<dbReference type="Proteomes" id="UP000692954">
    <property type="component" value="Unassembled WGS sequence"/>
</dbReference>
<evidence type="ECO:0000313" key="2">
    <source>
        <dbReference type="Proteomes" id="UP000692954"/>
    </source>
</evidence>
<protein>
    <submittedName>
        <fullName evidence="1">Uncharacterized protein</fullName>
    </submittedName>
</protein>
<comment type="caution">
    <text evidence="1">The sequence shown here is derived from an EMBL/GenBank/DDBJ whole genome shotgun (WGS) entry which is preliminary data.</text>
</comment>
<gene>
    <name evidence="1" type="ORF">PSON_ATCC_30995.1.T0090003</name>
</gene>
<evidence type="ECO:0000313" key="1">
    <source>
        <dbReference type="EMBL" id="CAD8055029.1"/>
    </source>
</evidence>
<keyword evidence="2" id="KW-1185">Reference proteome</keyword>
<name>A0A8S1KIP1_9CILI</name>
<dbReference type="EMBL" id="CAJJDN010000009">
    <property type="protein sequence ID" value="CAD8055029.1"/>
    <property type="molecule type" value="Genomic_DNA"/>
</dbReference>
<reference evidence="1" key="1">
    <citation type="submission" date="2021-01" db="EMBL/GenBank/DDBJ databases">
        <authorList>
            <consortium name="Genoscope - CEA"/>
            <person name="William W."/>
        </authorList>
    </citation>
    <scope>NUCLEOTIDE SEQUENCE</scope>
</reference>
<accession>A0A8S1KIP1</accession>
<organism evidence="1 2">
    <name type="scientific">Paramecium sonneborni</name>
    <dbReference type="NCBI Taxonomy" id="65129"/>
    <lineage>
        <taxon>Eukaryota</taxon>
        <taxon>Sar</taxon>
        <taxon>Alveolata</taxon>
        <taxon>Ciliophora</taxon>
        <taxon>Intramacronucleata</taxon>
        <taxon>Oligohymenophorea</taxon>
        <taxon>Peniculida</taxon>
        <taxon>Parameciidae</taxon>
        <taxon>Paramecium</taxon>
    </lineage>
</organism>
<sequence length="202" mass="24405">MYTQQIAKLFGELIDLEMIQEKMIKIVLIIKYTIGLDMQRRWILRMEYRFQEQSEFTTVASHILSLKYIYLYLQLAFKLFDCCQDMNGAFDKIFKMTKINKIQLLKSLIIFQQLIPRWKIGNFTLLCIMLLQYYVINSKTNLDQEMQIVNKIFLIEVKINQIITKNIYDYQTLFFIQSIFKNKKFNNKSQIHYIIIFQGNQN</sequence>
<proteinExistence type="predicted"/>